<evidence type="ECO:0000256" key="1">
    <source>
        <dbReference type="SAM" id="MobiDB-lite"/>
    </source>
</evidence>
<feature type="region of interest" description="Disordered" evidence="1">
    <location>
        <begin position="160"/>
        <end position="185"/>
    </location>
</feature>
<dbReference type="Proteomes" id="UP001444661">
    <property type="component" value="Unassembled WGS sequence"/>
</dbReference>
<evidence type="ECO:0000313" key="3">
    <source>
        <dbReference type="Proteomes" id="UP001444661"/>
    </source>
</evidence>
<sequence>MPVLGETRQPAQTSDSNGRPFDSPGHKRKANESSLAEIIASSNALSKKGRRFSRPSFMRDDAPKPVNKRARFEPANLPVNDSQGRPNETIENEAYVVGTDALREAIERYAKLHEQRYEGRKNVGSILVQWKSVLTSWKTAPDPFNKRLKMPMSLAEEWRKQNPDKVKRTHDPANPEYDSDGNEPDQCGIPYVNRLCAHSYRHTTGTSRSRETKSLKAPSMIYRTLQCKSGNQKYLFGPMVVE</sequence>
<accession>A0ABR1T6J8</accession>
<keyword evidence="3" id="KW-1185">Reference proteome</keyword>
<proteinExistence type="predicted"/>
<dbReference type="EMBL" id="JAQQWK010000005">
    <property type="protein sequence ID" value="KAK8041631.1"/>
    <property type="molecule type" value="Genomic_DNA"/>
</dbReference>
<feature type="region of interest" description="Disordered" evidence="1">
    <location>
        <begin position="1"/>
        <end position="86"/>
    </location>
</feature>
<reference evidence="2 3" key="1">
    <citation type="submission" date="2023-01" db="EMBL/GenBank/DDBJ databases">
        <title>Analysis of 21 Apiospora genomes using comparative genomics revels a genus with tremendous synthesis potential of carbohydrate active enzymes and secondary metabolites.</title>
        <authorList>
            <person name="Sorensen T."/>
        </authorList>
    </citation>
    <scope>NUCLEOTIDE SEQUENCE [LARGE SCALE GENOMIC DNA]</scope>
    <source>
        <strain evidence="2 3">CBS 33761</strain>
    </source>
</reference>
<gene>
    <name evidence="2" type="ORF">PG993_006154</name>
</gene>
<feature type="compositionally biased region" description="Basic and acidic residues" evidence="1">
    <location>
        <begin position="160"/>
        <end position="173"/>
    </location>
</feature>
<organism evidence="2 3">
    <name type="scientific">Apiospora rasikravindrae</name>
    <dbReference type="NCBI Taxonomy" id="990691"/>
    <lineage>
        <taxon>Eukaryota</taxon>
        <taxon>Fungi</taxon>
        <taxon>Dikarya</taxon>
        <taxon>Ascomycota</taxon>
        <taxon>Pezizomycotina</taxon>
        <taxon>Sordariomycetes</taxon>
        <taxon>Xylariomycetidae</taxon>
        <taxon>Amphisphaeriales</taxon>
        <taxon>Apiosporaceae</taxon>
        <taxon>Apiospora</taxon>
    </lineage>
</organism>
<evidence type="ECO:0000313" key="2">
    <source>
        <dbReference type="EMBL" id="KAK8041631.1"/>
    </source>
</evidence>
<name>A0ABR1T6J8_9PEZI</name>
<protein>
    <submittedName>
        <fullName evidence="2">Uncharacterized protein</fullName>
    </submittedName>
</protein>
<comment type="caution">
    <text evidence="2">The sequence shown here is derived from an EMBL/GenBank/DDBJ whole genome shotgun (WGS) entry which is preliminary data.</text>
</comment>